<dbReference type="InterPro" id="IPR001697">
    <property type="entry name" value="Pyr_Knase"/>
</dbReference>
<dbReference type="SUPFAM" id="SSF52935">
    <property type="entry name" value="PK C-terminal domain-like"/>
    <property type="match status" value="1"/>
</dbReference>
<evidence type="ECO:0000259" key="15">
    <source>
        <dbReference type="Pfam" id="PF00224"/>
    </source>
</evidence>
<keyword evidence="12" id="KW-0670">Pyruvate</keyword>
<gene>
    <name evidence="17" type="ORF">HID58_026367</name>
</gene>
<dbReference type="SUPFAM" id="SSF50800">
    <property type="entry name" value="PK beta-barrel domain-like"/>
    <property type="match status" value="1"/>
</dbReference>
<evidence type="ECO:0000256" key="10">
    <source>
        <dbReference type="ARBA" id="ARBA00022842"/>
    </source>
</evidence>
<keyword evidence="18" id="KW-1185">Reference proteome</keyword>
<dbReference type="EC" id="2.7.1.40" evidence="4 14"/>
<dbReference type="InterPro" id="IPR015793">
    <property type="entry name" value="Pyrv_Knase_brl"/>
</dbReference>
<comment type="cofactor">
    <cofactor evidence="1">
        <name>K(+)</name>
        <dbReference type="ChEBI" id="CHEBI:29103"/>
    </cofactor>
</comment>
<protein>
    <recommendedName>
        <fullName evidence="4 14">Pyruvate kinase</fullName>
        <ecNumber evidence="4 14">2.7.1.40</ecNumber>
    </recommendedName>
</protein>
<comment type="caution">
    <text evidence="17">The sequence shown here is derived from an EMBL/GenBank/DDBJ whole genome shotgun (WGS) entry which is preliminary data.</text>
</comment>
<evidence type="ECO:0000256" key="7">
    <source>
        <dbReference type="ARBA" id="ARBA00022741"/>
    </source>
</evidence>
<reference evidence="17 18" key="1">
    <citation type="submission" date="2021-05" db="EMBL/GenBank/DDBJ databases">
        <title>Genome Assembly of Synthetic Allotetraploid Brassica napus Reveals Homoeologous Exchanges between Subgenomes.</title>
        <authorList>
            <person name="Davis J.T."/>
        </authorList>
    </citation>
    <scope>NUCLEOTIDE SEQUENCE [LARGE SCALE GENOMIC DNA]</scope>
    <source>
        <strain evidence="18">cv. Da-Ae</strain>
        <tissue evidence="17">Seedling</tissue>
    </source>
</reference>
<evidence type="ECO:0000256" key="2">
    <source>
        <dbReference type="ARBA" id="ARBA00004997"/>
    </source>
</evidence>
<evidence type="ECO:0000256" key="1">
    <source>
        <dbReference type="ARBA" id="ARBA00001958"/>
    </source>
</evidence>
<comment type="pathway">
    <text evidence="2 14">Carbohydrate degradation; glycolysis; pyruvate from D-glyceraldehyde 3-phosphate: step 5/5.</text>
</comment>
<dbReference type="InterPro" id="IPR015813">
    <property type="entry name" value="Pyrv/PenolPyrv_kinase-like_dom"/>
</dbReference>
<evidence type="ECO:0000259" key="16">
    <source>
        <dbReference type="Pfam" id="PF02887"/>
    </source>
</evidence>
<evidence type="ECO:0000256" key="3">
    <source>
        <dbReference type="ARBA" id="ARBA00008663"/>
    </source>
</evidence>
<feature type="domain" description="Pyruvate kinase C-terminal" evidence="16">
    <location>
        <begin position="389"/>
        <end position="509"/>
    </location>
</feature>
<keyword evidence="11 14" id="KW-0324">Glycolysis</keyword>
<dbReference type="Pfam" id="PF02887">
    <property type="entry name" value="PK_C"/>
    <property type="match status" value="1"/>
</dbReference>
<keyword evidence="9" id="KW-0067">ATP-binding</keyword>
<keyword evidence="6" id="KW-0479">Metal-binding</keyword>
<name>A0ABQ8CNN4_BRANA</name>
<accession>A0ABQ8CNN4</accession>
<proteinExistence type="inferred from homology"/>
<evidence type="ECO:0000256" key="6">
    <source>
        <dbReference type="ARBA" id="ARBA00022723"/>
    </source>
</evidence>
<evidence type="ECO:0000313" key="17">
    <source>
        <dbReference type="EMBL" id="KAH0918707.1"/>
    </source>
</evidence>
<dbReference type="InterPro" id="IPR036918">
    <property type="entry name" value="Pyrv_Knase_C_sf"/>
</dbReference>
<dbReference type="Proteomes" id="UP000824890">
    <property type="component" value="Unassembled WGS sequence"/>
</dbReference>
<organism evidence="17 18">
    <name type="scientific">Brassica napus</name>
    <name type="common">Rape</name>
    <dbReference type="NCBI Taxonomy" id="3708"/>
    <lineage>
        <taxon>Eukaryota</taxon>
        <taxon>Viridiplantae</taxon>
        <taxon>Streptophyta</taxon>
        <taxon>Embryophyta</taxon>
        <taxon>Tracheophyta</taxon>
        <taxon>Spermatophyta</taxon>
        <taxon>Magnoliopsida</taxon>
        <taxon>eudicotyledons</taxon>
        <taxon>Gunneridae</taxon>
        <taxon>Pentapetalae</taxon>
        <taxon>rosids</taxon>
        <taxon>malvids</taxon>
        <taxon>Brassicales</taxon>
        <taxon>Brassicaceae</taxon>
        <taxon>Brassiceae</taxon>
        <taxon>Brassica</taxon>
    </lineage>
</organism>
<evidence type="ECO:0000256" key="12">
    <source>
        <dbReference type="ARBA" id="ARBA00023317"/>
    </source>
</evidence>
<sequence length="521" mass="56681">MHSSHLLLEEPIRMASILEPSKSSFFPALTKIVGTLGPKSRSVETLSGCLKSGMSVARFDFSWGDAEYHQETLDNLKIAVKSTKKLCAVMLDTVGPELQVINKSGKAITLKADGLVTLTPSQDREASSEVLPINFNGLAKAVKKGDTIFVGQYLFTGSETTSVWLEVDEVKGDDVICLSRNAATLAGSLFTLHASQVHIDLPTLTEKDKEVISTWGVQNKIDFLSLSYCRHAEDVRQTREMLKKLGDLSQTQIFAKIENVEGLNHFDEILQEADGIILSRGNLGIDLPPEKAALYKCNMAGKPAVLTRVVDSMTDNLRPTRAEATDVANAVLDGSDAILLGAETLRGLYPVETISTVGRICAEAEKVFNQDLYFKKTVKYVGEPMSHLESIASSAVRAAIKVKASVIICFTSSGRAARLIAKYRPTMPVISVVIPRVKTNQLKWSFSGAFEARQSLIVRGLFPMLADPRHPAESTSATNESVLKVALDHGKQAGVIKSHDRVVVCQKVGDASVVKIIELED</sequence>
<feature type="domain" description="Pyruvate kinase barrel" evidence="15">
    <location>
        <begin position="30"/>
        <end position="354"/>
    </location>
</feature>
<evidence type="ECO:0000256" key="5">
    <source>
        <dbReference type="ARBA" id="ARBA00022679"/>
    </source>
</evidence>
<dbReference type="Pfam" id="PF00224">
    <property type="entry name" value="PK"/>
    <property type="match status" value="1"/>
</dbReference>
<evidence type="ECO:0000256" key="13">
    <source>
        <dbReference type="ARBA" id="ARBA00048152"/>
    </source>
</evidence>
<comment type="similarity">
    <text evidence="3 14">Belongs to the pyruvate kinase family.</text>
</comment>
<evidence type="ECO:0000256" key="9">
    <source>
        <dbReference type="ARBA" id="ARBA00022840"/>
    </source>
</evidence>
<dbReference type="Gene3D" id="3.20.20.60">
    <property type="entry name" value="Phosphoenolpyruvate-binding domains"/>
    <property type="match status" value="1"/>
</dbReference>
<keyword evidence="10 14" id="KW-0460">Magnesium</keyword>
<dbReference type="NCBIfam" id="TIGR01064">
    <property type="entry name" value="pyruv_kin"/>
    <property type="match status" value="1"/>
</dbReference>
<evidence type="ECO:0000256" key="8">
    <source>
        <dbReference type="ARBA" id="ARBA00022777"/>
    </source>
</evidence>
<dbReference type="InterPro" id="IPR015795">
    <property type="entry name" value="Pyrv_Knase_C"/>
</dbReference>
<keyword evidence="5 14" id="KW-0808">Transferase</keyword>
<dbReference type="Gene3D" id="2.40.33.10">
    <property type="entry name" value="PK beta-barrel domain-like"/>
    <property type="match status" value="1"/>
</dbReference>
<dbReference type="InterPro" id="IPR011037">
    <property type="entry name" value="Pyrv_Knase-like_insert_dom_sf"/>
</dbReference>
<keyword evidence="7" id="KW-0547">Nucleotide-binding</keyword>
<evidence type="ECO:0000313" key="18">
    <source>
        <dbReference type="Proteomes" id="UP000824890"/>
    </source>
</evidence>
<dbReference type="InterPro" id="IPR015806">
    <property type="entry name" value="Pyrv_Knase_insert_dom_sf"/>
</dbReference>
<evidence type="ECO:0000256" key="4">
    <source>
        <dbReference type="ARBA" id="ARBA00012142"/>
    </source>
</evidence>
<keyword evidence="8 14" id="KW-0418">Kinase</keyword>
<dbReference type="PRINTS" id="PR01050">
    <property type="entry name" value="PYRUVTKNASE"/>
</dbReference>
<dbReference type="InterPro" id="IPR040442">
    <property type="entry name" value="Pyrv_kinase-like_dom_sf"/>
</dbReference>
<evidence type="ECO:0000256" key="11">
    <source>
        <dbReference type="ARBA" id="ARBA00023152"/>
    </source>
</evidence>
<comment type="catalytic activity">
    <reaction evidence="13 14">
        <text>pyruvate + ATP = phosphoenolpyruvate + ADP + H(+)</text>
        <dbReference type="Rhea" id="RHEA:18157"/>
        <dbReference type="ChEBI" id="CHEBI:15361"/>
        <dbReference type="ChEBI" id="CHEBI:15378"/>
        <dbReference type="ChEBI" id="CHEBI:30616"/>
        <dbReference type="ChEBI" id="CHEBI:58702"/>
        <dbReference type="ChEBI" id="CHEBI:456216"/>
        <dbReference type="EC" id="2.7.1.40"/>
    </reaction>
</comment>
<dbReference type="EMBL" id="JAGKQM010000007">
    <property type="protein sequence ID" value="KAH0918707.1"/>
    <property type="molecule type" value="Genomic_DNA"/>
</dbReference>
<dbReference type="PANTHER" id="PTHR11817">
    <property type="entry name" value="PYRUVATE KINASE"/>
    <property type="match status" value="1"/>
</dbReference>
<dbReference type="Gene3D" id="3.40.1380.20">
    <property type="entry name" value="Pyruvate kinase, C-terminal domain"/>
    <property type="match status" value="1"/>
</dbReference>
<dbReference type="SUPFAM" id="SSF51621">
    <property type="entry name" value="Phosphoenolpyruvate/pyruvate domain"/>
    <property type="match status" value="1"/>
</dbReference>
<evidence type="ECO:0000256" key="14">
    <source>
        <dbReference type="RuleBase" id="RU000504"/>
    </source>
</evidence>